<accession>A0A168Q2A0</accession>
<dbReference type="STRING" id="747725.A0A168Q2A0"/>
<dbReference type="AlphaFoldDB" id="A0A168Q2A0"/>
<dbReference type="VEuPathDB" id="FungiDB:MUCCIDRAFT_105552"/>
<sequence length="150" mass="16435">MAWNYFLTMLALMTGPVLSATLELSYPEPNSSYKIGDTMLIEWYTKDNGMAASSIVDNYATVVLAYGQRDNLTIDHIMTTKSPLNLGFYQWIIPTTVEPRTDYVIEVGTDASNIAFAGYITIKRRNLVGAAATTRAAASNTITHKALGLS</sequence>
<evidence type="ECO:0000313" key="2">
    <source>
        <dbReference type="EMBL" id="OAD08585.1"/>
    </source>
</evidence>
<comment type="caution">
    <text evidence="2">The sequence shown here is derived from an EMBL/GenBank/DDBJ whole genome shotgun (WGS) entry which is preliminary data.</text>
</comment>
<keyword evidence="3" id="KW-1185">Reference proteome</keyword>
<proteinExistence type="predicted"/>
<feature type="signal peptide" evidence="1">
    <location>
        <begin position="1"/>
        <end position="19"/>
    </location>
</feature>
<organism evidence="2 3">
    <name type="scientific">Mucor lusitanicus CBS 277.49</name>
    <dbReference type="NCBI Taxonomy" id="747725"/>
    <lineage>
        <taxon>Eukaryota</taxon>
        <taxon>Fungi</taxon>
        <taxon>Fungi incertae sedis</taxon>
        <taxon>Mucoromycota</taxon>
        <taxon>Mucoromycotina</taxon>
        <taxon>Mucoromycetes</taxon>
        <taxon>Mucorales</taxon>
        <taxon>Mucorineae</taxon>
        <taxon>Mucoraceae</taxon>
        <taxon>Mucor</taxon>
    </lineage>
</organism>
<evidence type="ECO:0008006" key="4">
    <source>
        <dbReference type="Google" id="ProtNLM"/>
    </source>
</evidence>
<dbReference type="EMBL" id="AMYB01000001">
    <property type="protein sequence ID" value="OAD08585.1"/>
    <property type="molecule type" value="Genomic_DNA"/>
</dbReference>
<evidence type="ECO:0000256" key="1">
    <source>
        <dbReference type="SAM" id="SignalP"/>
    </source>
</evidence>
<evidence type="ECO:0000313" key="3">
    <source>
        <dbReference type="Proteomes" id="UP000077051"/>
    </source>
</evidence>
<dbReference type="OrthoDB" id="2278575at2759"/>
<dbReference type="Proteomes" id="UP000077051">
    <property type="component" value="Unassembled WGS sequence"/>
</dbReference>
<keyword evidence="1" id="KW-0732">Signal</keyword>
<feature type="chain" id="PRO_5007899758" description="Ser-Thr-rich glycosyl-phosphatidyl-inositol-anchored membrane family-domain-containing protein" evidence="1">
    <location>
        <begin position="20"/>
        <end position="150"/>
    </location>
</feature>
<protein>
    <recommendedName>
        <fullName evidence="4">Ser-Thr-rich glycosyl-phosphatidyl-inositol-anchored membrane family-domain-containing protein</fullName>
    </recommendedName>
</protein>
<name>A0A168Q2A0_MUCCL</name>
<gene>
    <name evidence="2" type="ORF">MUCCIDRAFT_105552</name>
</gene>
<reference evidence="2 3" key="1">
    <citation type="submission" date="2015-06" db="EMBL/GenBank/DDBJ databases">
        <title>Expansion of signal transduction pathways in fungi by whole-genome duplication.</title>
        <authorList>
            <consortium name="DOE Joint Genome Institute"/>
            <person name="Corrochano L.M."/>
            <person name="Kuo A."/>
            <person name="Marcet-Houben M."/>
            <person name="Polaino S."/>
            <person name="Salamov A."/>
            <person name="Villalobos J.M."/>
            <person name="Alvarez M.I."/>
            <person name="Avalos J."/>
            <person name="Benito E.P."/>
            <person name="Benoit I."/>
            <person name="Burger G."/>
            <person name="Camino L.P."/>
            <person name="Canovas D."/>
            <person name="Cerda-Olmedo E."/>
            <person name="Cheng J.-F."/>
            <person name="Dominguez A."/>
            <person name="Elias M."/>
            <person name="Eslava A.P."/>
            <person name="Glaser F."/>
            <person name="Grimwood J."/>
            <person name="Gutierrez G."/>
            <person name="Heitman J."/>
            <person name="Henrissat B."/>
            <person name="Iturriaga E.A."/>
            <person name="Lang B.F."/>
            <person name="Lavin J.L."/>
            <person name="Lee S."/>
            <person name="Li W."/>
            <person name="Lindquist E."/>
            <person name="Lopez-Garcia S."/>
            <person name="Luque E.M."/>
            <person name="Marcos A.T."/>
            <person name="Martin J."/>
            <person name="Mccluskey K."/>
            <person name="Medina H.R."/>
            <person name="Miralles-Duran A."/>
            <person name="Miyazaki A."/>
            <person name="Munoz-Torres E."/>
            <person name="Oguiza J.A."/>
            <person name="Ohm R."/>
            <person name="Olmedo M."/>
            <person name="Orejas M."/>
            <person name="Ortiz-Castellanos L."/>
            <person name="Pisabarro A.G."/>
            <person name="Rodriguez-Romero J."/>
            <person name="Ruiz-Herrera J."/>
            <person name="Ruiz-Vazquez R."/>
            <person name="Sanz C."/>
            <person name="Schackwitz W."/>
            <person name="Schmutz J."/>
            <person name="Shahriari M."/>
            <person name="Shelest E."/>
            <person name="Silva-Franco F."/>
            <person name="Soanes D."/>
            <person name="Syed K."/>
            <person name="Tagua V.G."/>
            <person name="Talbot N.J."/>
            <person name="Thon M."/>
            <person name="De Vries R.P."/>
            <person name="Wiebenga A."/>
            <person name="Yadav J.S."/>
            <person name="Braun E.L."/>
            <person name="Baker S."/>
            <person name="Garre V."/>
            <person name="Horwitz B."/>
            <person name="Torres-Martinez S."/>
            <person name="Idnurm A."/>
            <person name="Herrera-Estrella A."/>
            <person name="Gabaldon T."/>
            <person name="Grigoriev I.V."/>
        </authorList>
    </citation>
    <scope>NUCLEOTIDE SEQUENCE [LARGE SCALE GENOMIC DNA]</scope>
    <source>
        <strain evidence="2 3">CBS 277.49</strain>
    </source>
</reference>